<dbReference type="Proteomes" id="UP000621455">
    <property type="component" value="Unassembled WGS sequence"/>
</dbReference>
<organism evidence="4 5">
    <name type="scientific">Massilia frigida</name>
    <dbReference type="NCBI Taxonomy" id="2609281"/>
    <lineage>
        <taxon>Bacteria</taxon>
        <taxon>Pseudomonadati</taxon>
        <taxon>Pseudomonadota</taxon>
        <taxon>Betaproteobacteria</taxon>
        <taxon>Burkholderiales</taxon>
        <taxon>Oxalobacteraceae</taxon>
        <taxon>Telluria group</taxon>
        <taxon>Massilia</taxon>
    </lineage>
</organism>
<dbReference type="Pfam" id="PF13413">
    <property type="entry name" value="HTH_25"/>
    <property type="match status" value="1"/>
</dbReference>
<dbReference type="CDD" id="cd00093">
    <property type="entry name" value="HTH_XRE"/>
    <property type="match status" value="1"/>
</dbReference>
<comment type="caution">
    <text evidence="4">The sequence shown here is derived from an EMBL/GenBank/DDBJ whole genome shotgun (WGS) entry which is preliminary data.</text>
</comment>
<dbReference type="InterPro" id="IPR001387">
    <property type="entry name" value="Cro/C1-type_HTH"/>
</dbReference>
<proteinExistence type="predicted"/>
<dbReference type="Gene3D" id="1.10.260.40">
    <property type="entry name" value="lambda repressor-like DNA-binding domains"/>
    <property type="match status" value="1"/>
</dbReference>
<dbReference type="Pfam" id="PF13464">
    <property type="entry name" value="RodZ_C"/>
    <property type="match status" value="1"/>
</dbReference>
<dbReference type="RefSeq" id="WP_167089418.1">
    <property type="nucleotide sequence ID" value="NZ_WHJG01000026.1"/>
</dbReference>
<evidence type="ECO:0000259" key="3">
    <source>
        <dbReference type="SMART" id="SM00530"/>
    </source>
</evidence>
<evidence type="ECO:0000313" key="4">
    <source>
        <dbReference type="EMBL" id="NHZ81898.1"/>
    </source>
</evidence>
<reference evidence="4 5" key="1">
    <citation type="submission" date="2019-10" db="EMBL/GenBank/DDBJ databases">
        <title>Taxonomy of Antarctic Massilia spp.: description of Massilia rubra sp. nov., Massilia aquatica sp. nov., Massilia mucilaginosa sp. nov., Massilia frigida sp. nov. isolated from streams, lakes and regoliths.</title>
        <authorList>
            <person name="Holochova P."/>
            <person name="Sedlacek I."/>
            <person name="Kralova S."/>
            <person name="Maslanova I."/>
            <person name="Busse H.-J."/>
            <person name="Stankova E."/>
            <person name="Vrbovska V."/>
            <person name="Kovarovic V."/>
            <person name="Bartak M."/>
            <person name="Svec P."/>
            <person name="Pantucek R."/>
        </authorList>
    </citation>
    <scope>NUCLEOTIDE SEQUENCE [LARGE SCALE GENOMIC DNA]</scope>
    <source>
        <strain evidence="4 5">CCM 8695</strain>
    </source>
</reference>
<evidence type="ECO:0000256" key="2">
    <source>
        <dbReference type="SAM" id="Phobius"/>
    </source>
</evidence>
<dbReference type="InterPro" id="IPR025194">
    <property type="entry name" value="RodZ-like_C"/>
</dbReference>
<feature type="compositionally biased region" description="Low complexity" evidence="1">
    <location>
        <begin position="10"/>
        <end position="22"/>
    </location>
</feature>
<keyword evidence="2" id="KW-0812">Transmembrane</keyword>
<dbReference type="EMBL" id="WHJG01000026">
    <property type="protein sequence ID" value="NHZ81898.1"/>
    <property type="molecule type" value="Genomic_DNA"/>
</dbReference>
<evidence type="ECO:0000256" key="1">
    <source>
        <dbReference type="SAM" id="MobiDB-lite"/>
    </source>
</evidence>
<keyword evidence="5" id="KW-1185">Reference proteome</keyword>
<feature type="region of interest" description="Disordered" evidence="1">
    <location>
        <begin position="1"/>
        <end position="26"/>
    </location>
</feature>
<dbReference type="SMART" id="SM00530">
    <property type="entry name" value="HTH_XRE"/>
    <property type="match status" value="1"/>
</dbReference>
<keyword evidence="2" id="KW-1133">Transmembrane helix</keyword>
<protein>
    <submittedName>
        <fullName evidence="4">DUF4115 domain-containing protein</fullName>
    </submittedName>
</protein>
<accession>A0ABX0NC60</accession>
<dbReference type="InterPro" id="IPR010982">
    <property type="entry name" value="Lambda_DNA-bd_dom_sf"/>
</dbReference>
<gene>
    <name evidence="4" type="ORF">F2P44_21855</name>
</gene>
<dbReference type="InterPro" id="IPR050400">
    <property type="entry name" value="Bact_Cytoskel_RodZ"/>
</dbReference>
<sequence>MSSEWAEQPAAGTNAGANAAGNHGLPGKTLAAQREAMGWTVEQVADQLKMAVRQVTALEAGDYANLPGPAVVRGFVRAYAKVVKLDAAPLVAMISLESPELAESGNGRTVRRDKPATFSEVRFPTNGKRSRLPLGLIGAAVLVVAAAAAGAWHFGLVPSALLSGSASATAPAGAPVAASATASATASGSQANVTVLPAPVVADKPLVAPLETTLVKPDERKPVIAPAPPLVSVLPPPTASVATAPAGTAATAAAAAPAPALATPAAPPGSNTLVLNVRADSWVEVRRAKGAPLLSRLLKAGTVETVEVGEPVTLIVGKPDGVSATLRGDTVALPSNNGRVSRVNLK</sequence>
<evidence type="ECO:0000313" key="5">
    <source>
        <dbReference type="Proteomes" id="UP000621455"/>
    </source>
</evidence>
<dbReference type="PANTHER" id="PTHR34475">
    <property type="match status" value="1"/>
</dbReference>
<feature type="transmembrane region" description="Helical" evidence="2">
    <location>
        <begin position="132"/>
        <end position="154"/>
    </location>
</feature>
<dbReference type="SUPFAM" id="SSF47413">
    <property type="entry name" value="lambda repressor-like DNA-binding domains"/>
    <property type="match status" value="1"/>
</dbReference>
<dbReference type="PANTHER" id="PTHR34475:SF1">
    <property type="entry name" value="CYTOSKELETON PROTEIN RODZ"/>
    <property type="match status" value="1"/>
</dbReference>
<keyword evidence="2" id="KW-0472">Membrane</keyword>
<feature type="domain" description="HTH cro/C1-type" evidence="3">
    <location>
        <begin position="29"/>
        <end position="85"/>
    </location>
</feature>
<name>A0ABX0NC60_9BURK</name>